<sequence>MSDARRGGCSVPLMRIYEGRLPPLVPCGLHPNLQVQVMKKKKKRIHFFTRKRLTATPWANDT</sequence>
<comment type="caution">
    <text evidence="1">The sequence shown here is derived from an EMBL/GenBank/DDBJ whole genome shotgun (WGS) entry which is preliminary data.</text>
</comment>
<proteinExistence type="predicted"/>
<dbReference type="AlphaFoldDB" id="A0A5B7FWQ7"/>
<gene>
    <name evidence="1" type="ORF">E2C01_043437</name>
</gene>
<evidence type="ECO:0000313" key="2">
    <source>
        <dbReference type="Proteomes" id="UP000324222"/>
    </source>
</evidence>
<name>A0A5B7FWQ7_PORTR</name>
<organism evidence="1 2">
    <name type="scientific">Portunus trituberculatus</name>
    <name type="common">Swimming crab</name>
    <name type="synonym">Neptunus trituberculatus</name>
    <dbReference type="NCBI Taxonomy" id="210409"/>
    <lineage>
        <taxon>Eukaryota</taxon>
        <taxon>Metazoa</taxon>
        <taxon>Ecdysozoa</taxon>
        <taxon>Arthropoda</taxon>
        <taxon>Crustacea</taxon>
        <taxon>Multicrustacea</taxon>
        <taxon>Malacostraca</taxon>
        <taxon>Eumalacostraca</taxon>
        <taxon>Eucarida</taxon>
        <taxon>Decapoda</taxon>
        <taxon>Pleocyemata</taxon>
        <taxon>Brachyura</taxon>
        <taxon>Eubrachyura</taxon>
        <taxon>Portunoidea</taxon>
        <taxon>Portunidae</taxon>
        <taxon>Portuninae</taxon>
        <taxon>Portunus</taxon>
    </lineage>
</organism>
<dbReference type="Proteomes" id="UP000324222">
    <property type="component" value="Unassembled WGS sequence"/>
</dbReference>
<reference evidence="1 2" key="1">
    <citation type="submission" date="2019-05" db="EMBL/GenBank/DDBJ databases">
        <title>Another draft genome of Portunus trituberculatus and its Hox gene families provides insights of decapod evolution.</title>
        <authorList>
            <person name="Jeong J.-H."/>
            <person name="Song I."/>
            <person name="Kim S."/>
            <person name="Choi T."/>
            <person name="Kim D."/>
            <person name="Ryu S."/>
            <person name="Kim W."/>
        </authorList>
    </citation>
    <scope>NUCLEOTIDE SEQUENCE [LARGE SCALE GENOMIC DNA]</scope>
    <source>
        <tissue evidence="1">Muscle</tissue>
    </source>
</reference>
<dbReference type="EMBL" id="VSRR010008999">
    <property type="protein sequence ID" value="MPC49629.1"/>
    <property type="molecule type" value="Genomic_DNA"/>
</dbReference>
<keyword evidence="2" id="KW-1185">Reference proteome</keyword>
<protein>
    <submittedName>
        <fullName evidence="1">Uncharacterized protein</fullName>
    </submittedName>
</protein>
<evidence type="ECO:0000313" key="1">
    <source>
        <dbReference type="EMBL" id="MPC49629.1"/>
    </source>
</evidence>
<accession>A0A5B7FWQ7</accession>